<accession>A0A2S9XW64</accession>
<keyword evidence="10" id="KW-1185">Reference proteome</keyword>
<dbReference type="PANTHER" id="PTHR30457">
    <property type="entry name" value="5'-NUCLEOTIDASE SURE"/>
    <property type="match status" value="1"/>
</dbReference>
<evidence type="ECO:0000256" key="7">
    <source>
        <dbReference type="HAMAP-Rule" id="MF_00060"/>
    </source>
</evidence>
<feature type="binding site" evidence="7">
    <location>
        <position position="11"/>
    </location>
    <ligand>
        <name>a divalent metal cation</name>
        <dbReference type="ChEBI" id="CHEBI:60240"/>
    </ligand>
</feature>
<evidence type="ECO:0000256" key="1">
    <source>
        <dbReference type="ARBA" id="ARBA00000815"/>
    </source>
</evidence>
<evidence type="ECO:0000256" key="3">
    <source>
        <dbReference type="ARBA" id="ARBA00022490"/>
    </source>
</evidence>
<evidence type="ECO:0000256" key="6">
    <source>
        <dbReference type="ARBA" id="ARBA00022801"/>
    </source>
</evidence>
<comment type="cofactor">
    <cofactor evidence="7">
        <name>a divalent metal cation</name>
        <dbReference type="ChEBI" id="CHEBI:60240"/>
    </cofactor>
    <text evidence="7">Binds 1 divalent metal cation per subunit.</text>
</comment>
<evidence type="ECO:0000259" key="8">
    <source>
        <dbReference type="Pfam" id="PF01975"/>
    </source>
</evidence>
<dbReference type="AlphaFoldDB" id="A0A2S9XW64"/>
<comment type="similarity">
    <text evidence="2 7">Belongs to the SurE nucleotidase family.</text>
</comment>
<evidence type="ECO:0000313" key="9">
    <source>
        <dbReference type="EMBL" id="PRP97117.1"/>
    </source>
</evidence>
<protein>
    <recommendedName>
        <fullName evidence="7">5'-nucleotidase SurE</fullName>
        <ecNumber evidence="7">3.1.3.5</ecNumber>
    </recommendedName>
    <alternativeName>
        <fullName evidence="7">Nucleoside 5'-monophosphate phosphohydrolase</fullName>
    </alternativeName>
</protein>
<feature type="binding site" evidence="7">
    <location>
        <position position="12"/>
    </location>
    <ligand>
        <name>a divalent metal cation</name>
        <dbReference type="ChEBI" id="CHEBI:60240"/>
    </ligand>
</feature>
<feature type="binding site" evidence="7">
    <location>
        <position position="97"/>
    </location>
    <ligand>
        <name>a divalent metal cation</name>
        <dbReference type="ChEBI" id="CHEBI:60240"/>
    </ligand>
</feature>
<keyword evidence="5 7" id="KW-0547">Nucleotide-binding</keyword>
<dbReference type="GO" id="GO:0000166">
    <property type="term" value="F:nucleotide binding"/>
    <property type="evidence" value="ECO:0007669"/>
    <property type="project" value="UniProtKB-KW"/>
</dbReference>
<dbReference type="GO" id="GO:0046872">
    <property type="term" value="F:metal ion binding"/>
    <property type="evidence" value="ECO:0007669"/>
    <property type="project" value="UniProtKB-UniRule"/>
</dbReference>
<dbReference type="EC" id="3.1.3.5" evidence="7"/>
<comment type="subcellular location">
    <subcellularLocation>
        <location evidence="7">Cytoplasm</location>
    </subcellularLocation>
</comment>
<dbReference type="GO" id="GO:0008253">
    <property type="term" value="F:5'-nucleotidase activity"/>
    <property type="evidence" value="ECO:0007669"/>
    <property type="project" value="UniProtKB-UniRule"/>
</dbReference>
<dbReference type="NCBIfam" id="TIGR00087">
    <property type="entry name" value="surE"/>
    <property type="match status" value="1"/>
</dbReference>
<reference evidence="9 10" key="1">
    <citation type="submission" date="2018-03" db="EMBL/GenBank/DDBJ databases">
        <title>Draft Genome Sequences of the Obligatory Marine Myxobacteria Enhygromyxa salina SWB005.</title>
        <authorList>
            <person name="Poehlein A."/>
            <person name="Moghaddam J.A."/>
            <person name="Harms H."/>
            <person name="Alanjari M."/>
            <person name="Koenig G.M."/>
            <person name="Daniel R."/>
            <person name="Schaeberle T.F."/>
        </authorList>
    </citation>
    <scope>NUCLEOTIDE SEQUENCE [LARGE SCALE GENOMIC DNA]</scope>
    <source>
        <strain evidence="9 10">SWB005</strain>
    </source>
</reference>
<keyword evidence="4 7" id="KW-0479">Metal-binding</keyword>
<evidence type="ECO:0000256" key="5">
    <source>
        <dbReference type="ARBA" id="ARBA00022741"/>
    </source>
</evidence>
<dbReference type="RefSeq" id="WP_106392846.1">
    <property type="nucleotide sequence ID" value="NZ_PVNK01000162.1"/>
</dbReference>
<organism evidence="9 10">
    <name type="scientific">Enhygromyxa salina</name>
    <dbReference type="NCBI Taxonomy" id="215803"/>
    <lineage>
        <taxon>Bacteria</taxon>
        <taxon>Pseudomonadati</taxon>
        <taxon>Myxococcota</taxon>
        <taxon>Polyangia</taxon>
        <taxon>Nannocystales</taxon>
        <taxon>Nannocystaceae</taxon>
        <taxon>Enhygromyxa</taxon>
    </lineage>
</organism>
<sequence>MGRPLILVSNDDGIRAPGLRVLARVAAEFGDVLVCAPTEERSGFSHAISLHSSLRTNSTPELGDNWYAVSGTPVDCVYLASLHLCERRPDLVLTGVNPGYNLGADVFYSGTVGAAREGLLRGCTAMAVSVEAEADPALSVPFVRQLVPLLLARAALGERHLLNLNVPRKPTGLRVARLGHRSYDDQVDERKDLAGRSYFWIGGPPAPINDDSDSDIGLVSRGFAALTPLELDITAPEIDDWATWVAAKDSSTT</sequence>
<evidence type="ECO:0000313" key="10">
    <source>
        <dbReference type="Proteomes" id="UP000237968"/>
    </source>
</evidence>
<evidence type="ECO:0000256" key="4">
    <source>
        <dbReference type="ARBA" id="ARBA00022723"/>
    </source>
</evidence>
<dbReference type="OrthoDB" id="9780815at2"/>
<evidence type="ECO:0000256" key="2">
    <source>
        <dbReference type="ARBA" id="ARBA00011062"/>
    </source>
</evidence>
<feature type="domain" description="Survival protein SurE-like phosphatase/nucleotidase" evidence="8">
    <location>
        <begin position="6"/>
        <end position="184"/>
    </location>
</feature>
<dbReference type="GO" id="GO:0005737">
    <property type="term" value="C:cytoplasm"/>
    <property type="evidence" value="ECO:0007669"/>
    <property type="project" value="UniProtKB-SubCell"/>
</dbReference>
<dbReference type="Pfam" id="PF01975">
    <property type="entry name" value="SurE"/>
    <property type="match status" value="1"/>
</dbReference>
<dbReference type="InterPro" id="IPR002828">
    <property type="entry name" value="SurE-like_Pase/nucleotidase"/>
</dbReference>
<gene>
    <name evidence="7 9" type="primary">surE</name>
    <name evidence="9" type="ORF">ENSA5_35020</name>
</gene>
<dbReference type="HAMAP" id="MF_00060">
    <property type="entry name" value="SurE"/>
    <property type="match status" value="1"/>
</dbReference>
<comment type="catalytic activity">
    <reaction evidence="1 7">
        <text>a ribonucleoside 5'-phosphate + H2O = a ribonucleoside + phosphate</text>
        <dbReference type="Rhea" id="RHEA:12484"/>
        <dbReference type="ChEBI" id="CHEBI:15377"/>
        <dbReference type="ChEBI" id="CHEBI:18254"/>
        <dbReference type="ChEBI" id="CHEBI:43474"/>
        <dbReference type="ChEBI" id="CHEBI:58043"/>
        <dbReference type="EC" id="3.1.3.5"/>
    </reaction>
</comment>
<comment type="caution">
    <text evidence="9">The sequence shown here is derived from an EMBL/GenBank/DDBJ whole genome shotgun (WGS) entry which is preliminary data.</text>
</comment>
<keyword evidence="6 7" id="KW-0378">Hydrolase</keyword>
<dbReference type="GO" id="GO:0008254">
    <property type="term" value="F:3'-nucleotidase activity"/>
    <property type="evidence" value="ECO:0007669"/>
    <property type="project" value="TreeGrafter"/>
</dbReference>
<dbReference type="InterPro" id="IPR036523">
    <property type="entry name" value="SurE-like_sf"/>
</dbReference>
<feature type="binding site" evidence="7">
    <location>
        <position position="42"/>
    </location>
    <ligand>
        <name>a divalent metal cation</name>
        <dbReference type="ChEBI" id="CHEBI:60240"/>
    </ligand>
</feature>
<dbReference type="Proteomes" id="UP000237968">
    <property type="component" value="Unassembled WGS sequence"/>
</dbReference>
<dbReference type="Gene3D" id="3.40.1210.10">
    <property type="entry name" value="Survival protein SurE-like phosphatase/nucleotidase"/>
    <property type="match status" value="1"/>
</dbReference>
<dbReference type="InterPro" id="IPR030048">
    <property type="entry name" value="SurE"/>
</dbReference>
<proteinExistence type="inferred from homology"/>
<comment type="function">
    <text evidence="7">Nucleotidase that shows phosphatase activity on nucleoside 5'-monophosphates.</text>
</comment>
<dbReference type="EMBL" id="PVNK01000162">
    <property type="protein sequence ID" value="PRP97117.1"/>
    <property type="molecule type" value="Genomic_DNA"/>
</dbReference>
<keyword evidence="3 7" id="KW-0963">Cytoplasm</keyword>
<dbReference type="PANTHER" id="PTHR30457:SF12">
    <property type="entry name" value="5'_3'-NUCLEOTIDASE SURE"/>
    <property type="match status" value="1"/>
</dbReference>
<dbReference type="GO" id="GO:0004309">
    <property type="term" value="F:exopolyphosphatase activity"/>
    <property type="evidence" value="ECO:0007669"/>
    <property type="project" value="TreeGrafter"/>
</dbReference>
<dbReference type="SUPFAM" id="SSF64167">
    <property type="entry name" value="SurE-like"/>
    <property type="match status" value="1"/>
</dbReference>
<name>A0A2S9XW64_9BACT</name>